<dbReference type="RefSeq" id="XP_024579312.1">
    <property type="nucleotide sequence ID" value="XM_024728878.1"/>
</dbReference>
<dbReference type="Gene3D" id="3.40.30.10">
    <property type="entry name" value="Glutaredoxin"/>
    <property type="match status" value="4"/>
</dbReference>
<evidence type="ECO:0000313" key="4">
    <source>
        <dbReference type="EMBL" id="CEG42943.1"/>
    </source>
</evidence>
<dbReference type="PANTHER" id="PTHR12452">
    <property type="entry name" value="42-9-9 PROTEIN-RELATED"/>
    <property type="match status" value="1"/>
</dbReference>
<feature type="domain" description="Thioredoxin" evidence="3">
    <location>
        <begin position="781"/>
        <end position="864"/>
    </location>
</feature>
<dbReference type="OrthoDB" id="78947at2759"/>
<dbReference type="InterPro" id="IPR045108">
    <property type="entry name" value="TXNDC17-like"/>
</dbReference>
<dbReference type="AlphaFoldDB" id="A0A0P1AQ34"/>
<feature type="transmembrane region" description="Helical" evidence="2">
    <location>
        <begin position="381"/>
        <end position="404"/>
    </location>
</feature>
<evidence type="ECO:0000259" key="3">
    <source>
        <dbReference type="Pfam" id="PF06110"/>
    </source>
</evidence>
<dbReference type="InterPro" id="IPR036249">
    <property type="entry name" value="Thioredoxin-like_sf"/>
</dbReference>
<feature type="transmembrane region" description="Helical" evidence="2">
    <location>
        <begin position="20"/>
        <end position="40"/>
    </location>
</feature>
<feature type="domain" description="Thioredoxin" evidence="3">
    <location>
        <begin position="225"/>
        <end position="292"/>
    </location>
</feature>
<keyword evidence="2" id="KW-1133">Transmembrane helix</keyword>
<dbReference type="GeneID" id="36408231"/>
<keyword evidence="2" id="KW-0812">Transmembrane</keyword>
<dbReference type="GO" id="GO:0005829">
    <property type="term" value="C:cytosol"/>
    <property type="evidence" value="ECO:0007669"/>
    <property type="project" value="TreeGrafter"/>
</dbReference>
<keyword evidence="5" id="KW-1185">Reference proteome</keyword>
<dbReference type="PANTHER" id="PTHR12452:SF0">
    <property type="entry name" value="THIOREDOXIN DOMAIN-CONTAINING PROTEIN 17"/>
    <property type="match status" value="1"/>
</dbReference>
<evidence type="ECO:0000313" key="5">
    <source>
        <dbReference type="Proteomes" id="UP000054928"/>
    </source>
</evidence>
<dbReference type="SUPFAM" id="SSF52833">
    <property type="entry name" value="Thioredoxin-like"/>
    <property type="match status" value="1"/>
</dbReference>
<dbReference type="FunFam" id="3.40.30.10:FF:000268">
    <property type="entry name" value="Thioredoxin domain-containing protein 17"/>
    <property type="match status" value="1"/>
</dbReference>
<comment type="similarity">
    <text evidence="1">Belongs to the thioredoxin family.</text>
</comment>
<feature type="domain" description="Thioredoxin" evidence="3">
    <location>
        <begin position="628"/>
        <end position="712"/>
    </location>
</feature>
<dbReference type="EMBL" id="CCYD01000645">
    <property type="protein sequence ID" value="CEG42943.1"/>
    <property type="molecule type" value="Genomic_DNA"/>
</dbReference>
<evidence type="ECO:0000256" key="2">
    <source>
        <dbReference type="SAM" id="Phobius"/>
    </source>
</evidence>
<evidence type="ECO:0000256" key="1">
    <source>
        <dbReference type="ARBA" id="ARBA00008987"/>
    </source>
</evidence>
<organism evidence="4 5">
    <name type="scientific">Plasmopara halstedii</name>
    <name type="common">Downy mildew of sunflower</name>
    <dbReference type="NCBI Taxonomy" id="4781"/>
    <lineage>
        <taxon>Eukaryota</taxon>
        <taxon>Sar</taxon>
        <taxon>Stramenopiles</taxon>
        <taxon>Oomycota</taxon>
        <taxon>Peronosporomycetes</taxon>
        <taxon>Peronosporales</taxon>
        <taxon>Peronosporaceae</taxon>
        <taxon>Plasmopara</taxon>
    </lineage>
</organism>
<keyword evidence="2" id="KW-0472">Membrane</keyword>
<accession>A0A0P1AQ34</accession>
<feature type="domain" description="Thioredoxin" evidence="3">
    <location>
        <begin position="74"/>
        <end position="192"/>
    </location>
</feature>
<proteinExistence type="inferred from homology"/>
<protein>
    <submittedName>
        <fullName evidence="4">Uncharacterized conserved protein</fullName>
    </submittedName>
</protein>
<dbReference type="Pfam" id="PF06110">
    <property type="entry name" value="TXD17-like_Trx"/>
    <property type="match status" value="4"/>
</dbReference>
<sequence>MEKEEISKKKDGRTFSPLRFMQVALAITLFFSITYMYQFVTVSITLRSVNDSEDSKDVGIVRNRVLGHSILHLQGFEAAHKFVSDYDIEQGPLYILFMSDADENGKYWCPDCERAKKPVMDAFNRAPRGSKLVEIRVGPQSYWSDYMNEFRQNQLFYLDHIPTLMRYEGGGNSSTMLTESFCNDPDLLDYVFRVNKPLAGKPHENKVLTMTSPTEVINYVGTYDHSHPLFLFFVSGNHDFNGRLWCPYCDRADVAVMHYFNYTALDDAVLIRIVVSNSYKEWKKNENPFKQLEFREKVTLLQGVPYLGFVRKDLPANKVHVFQFMPDYVETQKLLTFFKNRPIYYCNLIFGHDLETFCNLIMYDRRRHNHSNVRVWLQRNLWLVTASVLIVIYCIFTVYTTTWMQIYSEQKESKHLTQESHNLMDVTNVFKDNSDNTMEEMASEIEYEEEEDRMKIIDTNDISYVRTVATVPVSRAEVPFKDFNVEEEHEKVISDVPTSEVHDVVKVLPSDEGSTNESVVLLVSETETIDNHYESWNDVDELSDVVNHHAPISDTSASSSESFTNASTLYSSLPIARIRPIEYRKTFDKTRLKVEISEQSGSWIPFENRHHKIVGYNATLEYLQYYTKAADSKEELFLFFTCSTRDGDQDDWNPNCATAREKVYSIFSKSPSTNRLVTIYAGTYEDWMDGNNFTFDDDLRLKAVPTLMRWDGGTPGSLRSTWGVLVDVSILYDPFVRYLFRNTDKEDQLLVKPEVESKEIITVRGYSSYRAYVDSYVTSNFSYPLFMMVLSGRLEHNNRLWCPWCRQSELPVKYAFYAYAPVNAKLLLIETYDNRSEWRNPDNEFKVDPQLAIKGVPWFYRVSSRTLGDPLVYEHIKKKFYLLEALEQVFAPL</sequence>
<reference evidence="5" key="1">
    <citation type="submission" date="2014-09" db="EMBL/GenBank/DDBJ databases">
        <authorList>
            <person name="Sharma Rahul"/>
            <person name="Thines Marco"/>
        </authorList>
    </citation>
    <scope>NUCLEOTIDE SEQUENCE [LARGE SCALE GENOMIC DNA]</scope>
</reference>
<dbReference type="InterPro" id="IPR010357">
    <property type="entry name" value="TXNDC17_dom"/>
</dbReference>
<name>A0A0P1AQ34_PLAHL</name>
<dbReference type="Proteomes" id="UP000054928">
    <property type="component" value="Unassembled WGS sequence"/>
</dbReference>
<dbReference type="GO" id="GO:0047134">
    <property type="term" value="F:protein-disulfide reductase [NAD(P)H] activity"/>
    <property type="evidence" value="ECO:0007669"/>
    <property type="project" value="InterPro"/>
</dbReference>